<evidence type="ECO:0000313" key="2">
    <source>
        <dbReference type="Proteomes" id="UP000189981"/>
    </source>
</evidence>
<dbReference type="AlphaFoldDB" id="A0A1T5BTU5"/>
<reference evidence="2" key="1">
    <citation type="submission" date="2017-02" db="EMBL/GenBank/DDBJ databases">
        <authorList>
            <person name="Varghese N."/>
            <person name="Submissions S."/>
        </authorList>
    </citation>
    <scope>NUCLEOTIDE SEQUENCE [LARGE SCALE GENOMIC DNA]</scope>
    <source>
        <strain evidence="2">DSM 22385</strain>
    </source>
</reference>
<protein>
    <recommendedName>
        <fullName evidence="3">VOC domain-containing protein</fullName>
    </recommendedName>
</protein>
<dbReference type="RefSeq" id="WP_079702119.1">
    <property type="nucleotide sequence ID" value="NZ_FUYR01000001.1"/>
</dbReference>
<sequence length="121" mass="13503">MDNLVRLGVRYPVFKAKNTNIAVQIYSQLFGLENTTSVEMFDALVIKNSHASDNGFVLVRNSPTLSYSFLTTSNCIHHTLRLKNSGFSCTEPPISTTLGLASKFQDELGNVIILLEEREYS</sequence>
<gene>
    <name evidence="1" type="ORF">SAMN05661099_1671</name>
</gene>
<dbReference type="EMBL" id="FUYR01000001">
    <property type="protein sequence ID" value="SKB50383.1"/>
    <property type="molecule type" value="Genomic_DNA"/>
</dbReference>
<evidence type="ECO:0000313" key="1">
    <source>
        <dbReference type="EMBL" id="SKB50383.1"/>
    </source>
</evidence>
<keyword evidence="2" id="KW-1185">Reference proteome</keyword>
<dbReference type="STRING" id="572036.SAMN05661099_1671"/>
<dbReference type="Proteomes" id="UP000189981">
    <property type="component" value="Unassembled WGS sequence"/>
</dbReference>
<evidence type="ECO:0008006" key="3">
    <source>
        <dbReference type="Google" id="ProtNLM"/>
    </source>
</evidence>
<dbReference type="OrthoDB" id="9804907at2"/>
<proteinExistence type="predicted"/>
<organism evidence="1 2">
    <name type="scientific">Daejeonella lutea</name>
    <dbReference type="NCBI Taxonomy" id="572036"/>
    <lineage>
        <taxon>Bacteria</taxon>
        <taxon>Pseudomonadati</taxon>
        <taxon>Bacteroidota</taxon>
        <taxon>Sphingobacteriia</taxon>
        <taxon>Sphingobacteriales</taxon>
        <taxon>Sphingobacteriaceae</taxon>
        <taxon>Daejeonella</taxon>
    </lineage>
</organism>
<name>A0A1T5BTU5_9SPHI</name>
<accession>A0A1T5BTU5</accession>